<comment type="caution">
    <text evidence="1">The sequence shown here is derived from an EMBL/GenBank/DDBJ whole genome shotgun (WGS) entry which is preliminary data.</text>
</comment>
<dbReference type="Proteomes" id="UP000568751">
    <property type="component" value="Unassembled WGS sequence"/>
</dbReference>
<proteinExistence type="predicted"/>
<protein>
    <submittedName>
        <fullName evidence="1">Uncharacterized protein</fullName>
    </submittedName>
</protein>
<organism evidence="1 2">
    <name type="scientific">Candidatus Thiodubiliella endoseptemdiera</name>
    <dbReference type="NCBI Taxonomy" id="2738886"/>
    <lineage>
        <taxon>Bacteria</taxon>
        <taxon>Pseudomonadati</taxon>
        <taxon>Pseudomonadota</taxon>
        <taxon>Gammaproteobacteria</taxon>
        <taxon>Candidatus Pseudothioglobaceae</taxon>
        <taxon>Candidatus Thiodubiliella</taxon>
    </lineage>
</organism>
<evidence type="ECO:0000313" key="1">
    <source>
        <dbReference type="EMBL" id="NYT28561.1"/>
    </source>
</evidence>
<evidence type="ECO:0000313" key="2">
    <source>
        <dbReference type="Proteomes" id="UP000568751"/>
    </source>
</evidence>
<dbReference type="AlphaFoldDB" id="A0A853F694"/>
<reference evidence="1 2" key="1">
    <citation type="submission" date="2020-05" db="EMBL/GenBank/DDBJ databases">
        <title>Horizontal transmission and recombination maintain forever young bacterial symbiont genomes.</title>
        <authorList>
            <person name="Russell S.L."/>
            <person name="Pepper-Tunick E."/>
            <person name="Svedberg J."/>
            <person name="Byrne A."/>
            <person name="Ruelas Castillo J."/>
            <person name="Vollmers C."/>
            <person name="Beinart R.A."/>
            <person name="Corbett-Detig R."/>
        </authorList>
    </citation>
    <scope>NUCLEOTIDE SEQUENCE [LARGE SCALE GENOMIC DNA]</scope>
    <source>
        <strain evidence="1">455</strain>
    </source>
</reference>
<name>A0A853F694_9GAMM</name>
<sequence>METAFEVLIALGLASLAKGSVDTDEDELIKSFISKTLDGIPIVSNLKSVVLYHGTSIPVVDFTLEGVEDVYKG</sequence>
<dbReference type="EMBL" id="JACCHT010000003">
    <property type="protein sequence ID" value="NYT28561.1"/>
    <property type="molecule type" value="Genomic_DNA"/>
</dbReference>
<accession>A0A853F694</accession>
<gene>
    <name evidence="1" type="ORF">H0A76_12305</name>
</gene>